<dbReference type="Gene3D" id="3.40.50.10190">
    <property type="entry name" value="BRCT domain"/>
    <property type="match status" value="4"/>
</dbReference>
<feature type="domain" description="BRCT" evidence="3">
    <location>
        <begin position="430"/>
        <end position="515"/>
    </location>
</feature>
<dbReference type="InterPro" id="IPR059215">
    <property type="entry name" value="BRCT2_TopBP1-like"/>
</dbReference>
<proteinExistence type="predicted"/>
<evidence type="ECO:0000313" key="5">
    <source>
        <dbReference type="Proteomes" id="UP001152607"/>
    </source>
</evidence>
<organism evidence="4 5">
    <name type="scientific">Periconia digitata</name>
    <dbReference type="NCBI Taxonomy" id="1303443"/>
    <lineage>
        <taxon>Eukaryota</taxon>
        <taxon>Fungi</taxon>
        <taxon>Dikarya</taxon>
        <taxon>Ascomycota</taxon>
        <taxon>Pezizomycotina</taxon>
        <taxon>Dothideomycetes</taxon>
        <taxon>Pleosporomycetidae</taxon>
        <taxon>Pleosporales</taxon>
        <taxon>Massarineae</taxon>
        <taxon>Periconiaceae</taxon>
        <taxon>Periconia</taxon>
    </lineage>
</organism>
<feature type="region of interest" description="Disordered" evidence="2">
    <location>
        <begin position="519"/>
        <end position="602"/>
    </location>
</feature>
<evidence type="ECO:0000313" key="4">
    <source>
        <dbReference type="EMBL" id="CAI6341262.1"/>
    </source>
</evidence>
<feature type="compositionally biased region" description="Low complexity" evidence="2">
    <location>
        <begin position="529"/>
        <end position="541"/>
    </location>
</feature>
<feature type="compositionally biased region" description="Basic and acidic residues" evidence="2">
    <location>
        <begin position="198"/>
        <end position="211"/>
    </location>
</feature>
<accession>A0A9W4UU93</accession>
<feature type="compositionally biased region" description="Low complexity" evidence="2">
    <location>
        <begin position="567"/>
        <end position="578"/>
    </location>
</feature>
<feature type="domain" description="BRCT" evidence="3">
    <location>
        <begin position="105"/>
        <end position="194"/>
    </location>
</feature>
<dbReference type="InterPro" id="IPR001357">
    <property type="entry name" value="BRCT_dom"/>
</dbReference>
<dbReference type="SUPFAM" id="SSF52113">
    <property type="entry name" value="BRCT domain"/>
    <property type="match status" value="3"/>
</dbReference>
<feature type="region of interest" description="Disordered" evidence="2">
    <location>
        <begin position="620"/>
        <end position="791"/>
    </location>
</feature>
<dbReference type="InterPro" id="IPR036420">
    <property type="entry name" value="BRCT_dom_sf"/>
</dbReference>
<gene>
    <name evidence="4" type="ORF">PDIGIT_LOCUS14456</name>
</gene>
<dbReference type="AlphaFoldDB" id="A0A9W4UU93"/>
<dbReference type="CDD" id="cd18433">
    <property type="entry name" value="BRCT_Rad4_rpt3"/>
    <property type="match status" value="1"/>
</dbReference>
<dbReference type="GO" id="GO:0007095">
    <property type="term" value="P:mitotic G2 DNA damage checkpoint signaling"/>
    <property type="evidence" value="ECO:0007669"/>
    <property type="project" value="TreeGrafter"/>
</dbReference>
<feature type="compositionally biased region" description="Acidic residues" evidence="2">
    <location>
        <begin position="747"/>
        <end position="760"/>
    </location>
</feature>
<dbReference type="CDD" id="cd17731">
    <property type="entry name" value="BRCT_TopBP1_rpt2_like"/>
    <property type="match status" value="1"/>
</dbReference>
<evidence type="ECO:0000256" key="2">
    <source>
        <dbReference type="SAM" id="MobiDB-lite"/>
    </source>
</evidence>
<keyword evidence="1" id="KW-0677">Repeat</keyword>
<evidence type="ECO:0000256" key="1">
    <source>
        <dbReference type="ARBA" id="ARBA00022737"/>
    </source>
</evidence>
<dbReference type="Proteomes" id="UP001152607">
    <property type="component" value="Unassembled WGS sequence"/>
</dbReference>
<feature type="region of interest" description="Disordered" evidence="2">
    <location>
        <begin position="193"/>
        <end position="242"/>
    </location>
</feature>
<name>A0A9W4UU93_9PLEO</name>
<sequence length="841" mass="91707">MNSGHGGHGTSQMPLAGAILCCTSISPEQRTELGVIGAQMGAVIKLDLTSDVTHLVVGNINSAKYRYVAKSRDDVKVLDPAWLEALRNVWMEGGDVDVAVIEEQYRLPTFYDLKICLTGFDDPEQRKFIQETVSKNGGEYHGDLTKSVTHLIAASPTGKKYEHAVNWGLKTVTWEWFEQSVERGMVLGEEYYNPTTPPEERGKGAWERRQEASPILGKRVRETIQSNSTNPSRRKLRRSASTRLGSQSVALWAGITAGGLEHTKSRADDWTDTSIPNPELLPAGAGAVQKTAQAPEVTHIDADRAEDPASHTRGPFLDDEDGIFANRLVFPHGFDRKKTDILYDHLEGNGAVVVRESSELNNFSSDDITRGFLVIPHDISVDLVALPEGSEKLSLVTNWWVERCLHGKCLVDPADSLLCRPFNNLTVSGFRDLTINLTGFSGIELLQVTKAVSLFGATYDDYLSPKTSVMVCNTRKPNAEKLGFATEKGIPAVHASWLWECIRQGHKQHYDTYSLTAVARPQKPKPRSRASLPAAPTAPLSEDNLKNRPNNRNAKIATKAQSGPRRPGALELSLSLSGPPTPTSDTKSSNNTEASTDRAAENQSHITLDGATSLPLQDIHHSVNSPHRRPSTSTTHSASDADAPTTKPAPAPRHARRPTPDSSATAPQPNKDTPPVASDDPKPQQQTDYSDMMSRLLANRKTSNLGSSADDKTRSKKRRPLGRAQSTRSNASTASDAARQNSAQDQDPADQEAKEYEEEAVLPNEDKHDVEAEPPSFAIPQASQELGWDSPGAQRARENMIRAMGGKVKSAKSLDDVAAVVKDQTEAVGVMGGRATRRRRG</sequence>
<protein>
    <recommendedName>
        <fullName evidence="3">BRCT domain-containing protein</fullName>
    </recommendedName>
</protein>
<dbReference type="CDD" id="cd17723">
    <property type="entry name" value="BRCT_Rad4_rpt4"/>
    <property type="match status" value="1"/>
</dbReference>
<dbReference type="PANTHER" id="PTHR13561:SF20">
    <property type="entry name" value="DNA TOPOISOMERASE 2-BINDING PROTEIN 1"/>
    <property type="match status" value="1"/>
</dbReference>
<dbReference type="SMART" id="SM00292">
    <property type="entry name" value="BRCT"/>
    <property type="match status" value="4"/>
</dbReference>
<dbReference type="EMBL" id="CAOQHR010000011">
    <property type="protein sequence ID" value="CAI6341262.1"/>
    <property type="molecule type" value="Genomic_DNA"/>
</dbReference>
<feature type="compositionally biased region" description="Polar residues" evidence="2">
    <location>
        <begin position="585"/>
        <end position="594"/>
    </location>
</feature>
<dbReference type="PANTHER" id="PTHR13561">
    <property type="entry name" value="DNA REPLICATION REGULATOR DPB11-RELATED"/>
    <property type="match status" value="1"/>
</dbReference>
<dbReference type="GO" id="GO:0033314">
    <property type="term" value="P:mitotic DNA replication checkpoint signaling"/>
    <property type="evidence" value="ECO:0007669"/>
    <property type="project" value="TreeGrafter"/>
</dbReference>
<feature type="domain" description="BRCT" evidence="3">
    <location>
        <begin position="10"/>
        <end position="83"/>
    </location>
</feature>
<dbReference type="PROSITE" id="PS50172">
    <property type="entry name" value="BRCT"/>
    <property type="match status" value="3"/>
</dbReference>
<reference evidence="4" key="1">
    <citation type="submission" date="2023-01" db="EMBL/GenBank/DDBJ databases">
        <authorList>
            <person name="Van Ghelder C."/>
            <person name="Rancurel C."/>
        </authorList>
    </citation>
    <scope>NUCLEOTIDE SEQUENCE</scope>
    <source>
        <strain evidence="4">CNCM I-4278</strain>
    </source>
</reference>
<dbReference type="Pfam" id="PF12738">
    <property type="entry name" value="PTCB-BRCT"/>
    <property type="match status" value="2"/>
</dbReference>
<dbReference type="OrthoDB" id="251770at2759"/>
<comment type="caution">
    <text evidence="4">The sequence shown here is derived from an EMBL/GenBank/DDBJ whole genome shotgun (WGS) entry which is preliminary data.</text>
</comment>
<dbReference type="Pfam" id="PF00533">
    <property type="entry name" value="BRCT"/>
    <property type="match status" value="1"/>
</dbReference>
<feature type="compositionally biased region" description="Polar residues" evidence="2">
    <location>
        <begin position="724"/>
        <end position="745"/>
    </location>
</feature>
<dbReference type="GO" id="GO:0006270">
    <property type="term" value="P:DNA replication initiation"/>
    <property type="evidence" value="ECO:0007669"/>
    <property type="project" value="TreeGrafter"/>
</dbReference>
<keyword evidence="5" id="KW-1185">Reference proteome</keyword>
<feature type="compositionally biased region" description="Low complexity" evidence="2">
    <location>
        <begin position="631"/>
        <end position="648"/>
    </location>
</feature>
<evidence type="ECO:0000259" key="3">
    <source>
        <dbReference type="PROSITE" id="PS50172"/>
    </source>
</evidence>
<feature type="compositionally biased region" description="Polar residues" evidence="2">
    <location>
        <begin position="662"/>
        <end position="671"/>
    </location>
</feature>